<evidence type="ECO:0000313" key="1">
    <source>
        <dbReference type="EMBL" id="KAJ4465311.1"/>
    </source>
</evidence>
<sequence>MSMSASSFGGSCFTLHLSSAYHAGNDHAHHNCDDPLLAFSERCFRIQHWTSSELWMSSSMSGGLSDADRVQFCSIYLISTDLTLNTSNAFDLFHISVQCTSFSHTPTPLRELLLHKGEFSLCNLRSLRCITLLNVKRSTITTVFDLMSPQTAFAISCVRLVLRTEFPSTPDRQSSFTLIWTVSKQPSPDLAVEEIVPLLNKRLAAVSNAGTSEANLRSLESECKTSLRPPSKSNILHMVTYLCEGKSAIVRIGARKEAVNTRRKAEGDKKDVQATAVRRAGTHAKSIGYAEQVHRPLRHITLSIFLVTIIQKAAPVFVRLPVISPEDLKDSASYQKSQRINEDIMLLYVTADIDALDIEIEDFLDKYYHLRASDELSKLGLVSVSPFHKPLKHYLAASKAWSTLDRTLKSDNTSSSQWRVISLRTGSSGTRIGNLASELQVWHARRSLKVRGKRRH</sequence>
<comment type="caution">
    <text evidence="1">The sequence shown here is derived from an EMBL/GenBank/DDBJ whole genome shotgun (WGS) entry which is preliminary data.</text>
</comment>
<dbReference type="EMBL" id="JANVFS010000052">
    <property type="protein sequence ID" value="KAJ4465311.1"/>
    <property type="molecule type" value="Genomic_DNA"/>
</dbReference>
<dbReference type="AlphaFoldDB" id="A0A9W8ZTH0"/>
<accession>A0A9W8ZTH0</accession>
<protein>
    <submittedName>
        <fullName evidence="1">Uncharacterized protein</fullName>
    </submittedName>
</protein>
<name>A0A9W8ZTH0_9AGAR</name>
<proteinExistence type="predicted"/>
<dbReference type="Proteomes" id="UP001150238">
    <property type="component" value="Unassembled WGS sequence"/>
</dbReference>
<organism evidence="1 2">
    <name type="scientific">Lentinula lateritia</name>
    <dbReference type="NCBI Taxonomy" id="40482"/>
    <lineage>
        <taxon>Eukaryota</taxon>
        <taxon>Fungi</taxon>
        <taxon>Dikarya</taxon>
        <taxon>Basidiomycota</taxon>
        <taxon>Agaricomycotina</taxon>
        <taxon>Agaricomycetes</taxon>
        <taxon>Agaricomycetidae</taxon>
        <taxon>Agaricales</taxon>
        <taxon>Marasmiineae</taxon>
        <taxon>Omphalotaceae</taxon>
        <taxon>Lentinula</taxon>
    </lineage>
</organism>
<evidence type="ECO:0000313" key="2">
    <source>
        <dbReference type="Proteomes" id="UP001150238"/>
    </source>
</evidence>
<gene>
    <name evidence="1" type="ORF">C8J55DRAFT_493565</name>
</gene>
<reference evidence="1" key="1">
    <citation type="submission" date="2022-08" db="EMBL/GenBank/DDBJ databases">
        <authorList>
            <consortium name="DOE Joint Genome Institute"/>
            <person name="Min B."/>
            <person name="Riley R."/>
            <person name="Sierra-Patev S."/>
            <person name="Naranjo-Ortiz M."/>
            <person name="Looney B."/>
            <person name="Konkel Z."/>
            <person name="Slot J.C."/>
            <person name="Sakamoto Y."/>
            <person name="Steenwyk J.L."/>
            <person name="Rokas A."/>
            <person name="Carro J."/>
            <person name="Camarero S."/>
            <person name="Ferreira P."/>
            <person name="Molpeceres G."/>
            <person name="Ruiz-Duenas F.J."/>
            <person name="Serrano A."/>
            <person name="Henrissat B."/>
            <person name="Drula E."/>
            <person name="Hughes K.W."/>
            <person name="Mata J.L."/>
            <person name="Ishikawa N.K."/>
            <person name="Vargas-Isla R."/>
            <person name="Ushijima S."/>
            <person name="Smith C.A."/>
            <person name="Ahrendt S."/>
            <person name="Andreopoulos W."/>
            <person name="He G."/>
            <person name="Labutti K."/>
            <person name="Lipzen A."/>
            <person name="Ng V."/>
            <person name="Sandor L."/>
            <person name="Barry K."/>
            <person name="Martinez A.T."/>
            <person name="Xiao Y."/>
            <person name="Gibbons J.G."/>
            <person name="Terashima K."/>
            <person name="Hibbett D.S."/>
            <person name="Grigoriev I.V."/>
        </authorList>
    </citation>
    <scope>NUCLEOTIDE SEQUENCE</scope>
    <source>
        <strain evidence="1">Sp2 HRB7682 ss15</strain>
    </source>
</reference>
<reference evidence="1" key="2">
    <citation type="journal article" date="2023" name="Proc. Natl. Acad. Sci. U.S.A.">
        <title>A global phylogenomic analysis of the shiitake genus Lentinula.</title>
        <authorList>
            <person name="Sierra-Patev S."/>
            <person name="Min B."/>
            <person name="Naranjo-Ortiz M."/>
            <person name="Looney B."/>
            <person name="Konkel Z."/>
            <person name="Slot J.C."/>
            <person name="Sakamoto Y."/>
            <person name="Steenwyk J.L."/>
            <person name="Rokas A."/>
            <person name="Carro J."/>
            <person name="Camarero S."/>
            <person name="Ferreira P."/>
            <person name="Molpeceres G."/>
            <person name="Ruiz-Duenas F.J."/>
            <person name="Serrano A."/>
            <person name="Henrissat B."/>
            <person name="Drula E."/>
            <person name="Hughes K.W."/>
            <person name="Mata J.L."/>
            <person name="Ishikawa N.K."/>
            <person name="Vargas-Isla R."/>
            <person name="Ushijima S."/>
            <person name="Smith C.A."/>
            <person name="Donoghue J."/>
            <person name="Ahrendt S."/>
            <person name="Andreopoulos W."/>
            <person name="He G."/>
            <person name="LaButti K."/>
            <person name="Lipzen A."/>
            <person name="Ng V."/>
            <person name="Riley R."/>
            <person name="Sandor L."/>
            <person name="Barry K."/>
            <person name="Martinez A.T."/>
            <person name="Xiao Y."/>
            <person name="Gibbons J.G."/>
            <person name="Terashima K."/>
            <person name="Grigoriev I.V."/>
            <person name="Hibbett D."/>
        </authorList>
    </citation>
    <scope>NUCLEOTIDE SEQUENCE</scope>
    <source>
        <strain evidence="1">Sp2 HRB7682 ss15</strain>
    </source>
</reference>